<dbReference type="PANTHER" id="PTHR42933:SF3">
    <property type="entry name" value="TYPE I RESTRICTION ENZYME MJAVIII METHYLASE SUBUNIT"/>
    <property type="match status" value="1"/>
</dbReference>
<dbReference type="AlphaFoldDB" id="A0A846HIM5"/>
<accession>A0A846HIM5</accession>
<dbReference type="InterPro" id="IPR038333">
    <property type="entry name" value="T1MK-like_N_sf"/>
</dbReference>
<evidence type="ECO:0000256" key="2">
    <source>
        <dbReference type="ARBA" id="ARBA00011900"/>
    </source>
</evidence>
<dbReference type="Proteomes" id="UP000031549">
    <property type="component" value="Unassembled WGS sequence"/>
</dbReference>
<evidence type="ECO:0000256" key="7">
    <source>
        <dbReference type="ARBA" id="ARBA00047942"/>
    </source>
</evidence>
<comment type="similarity">
    <text evidence="1">Belongs to the N(4)/N(6)-methyltransferase family.</text>
</comment>
<dbReference type="RefSeq" id="WP_039748330.1">
    <property type="nucleotide sequence ID" value="NZ_JTCM02000113.1"/>
</dbReference>
<dbReference type="InterPro" id="IPR022749">
    <property type="entry name" value="D12N6_MeTrfase_N"/>
</dbReference>
<dbReference type="InterPro" id="IPR051537">
    <property type="entry name" value="DNA_Adenine_Mtase"/>
</dbReference>
<evidence type="ECO:0000256" key="1">
    <source>
        <dbReference type="ARBA" id="ARBA00006594"/>
    </source>
</evidence>
<keyword evidence="6" id="KW-0680">Restriction system</keyword>
<protein>
    <recommendedName>
        <fullName evidence="2">site-specific DNA-methyltransferase (adenine-specific)</fullName>
        <ecNumber evidence="2">2.1.1.72</ecNumber>
    </recommendedName>
</protein>
<feature type="domain" description="N6 adenine-specific DNA methyltransferase N-terminal" evidence="10">
    <location>
        <begin position="10"/>
        <end position="122"/>
    </location>
</feature>
<dbReference type="EC" id="2.1.1.72" evidence="2"/>
<dbReference type="PANTHER" id="PTHR42933">
    <property type="entry name" value="SLR6095 PROTEIN"/>
    <property type="match status" value="1"/>
</dbReference>
<evidence type="ECO:0000256" key="5">
    <source>
        <dbReference type="ARBA" id="ARBA00022691"/>
    </source>
</evidence>
<evidence type="ECO:0000256" key="4">
    <source>
        <dbReference type="ARBA" id="ARBA00022679"/>
    </source>
</evidence>
<dbReference type="GO" id="GO:0009007">
    <property type="term" value="F:site-specific DNA-methyltransferase (adenine-specific) activity"/>
    <property type="evidence" value="ECO:0007669"/>
    <property type="project" value="UniProtKB-EC"/>
</dbReference>
<dbReference type="SUPFAM" id="SSF53335">
    <property type="entry name" value="S-adenosyl-L-methionine-dependent methyltransferases"/>
    <property type="match status" value="1"/>
</dbReference>
<dbReference type="PRINTS" id="PR00507">
    <property type="entry name" value="N12N6MTFRASE"/>
</dbReference>
<dbReference type="Pfam" id="PF12161">
    <property type="entry name" value="HsdM_N"/>
    <property type="match status" value="1"/>
</dbReference>
<dbReference type="Pfam" id="PF02384">
    <property type="entry name" value="N6_Mtase"/>
    <property type="match status" value="1"/>
</dbReference>
<keyword evidence="4 11" id="KW-0808">Transferase</keyword>
<dbReference type="Gene3D" id="3.40.50.150">
    <property type="entry name" value="Vaccinia Virus protein VP39"/>
    <property type="match status" value="1"/>
</dbReference>
<evidence type="ECO:0000259" key="9">
    <source>
        <dbReference type="Pfam" id="PF02384"/>
    </source>
</evidence>
<dbReference type="GO" id="GO:0003677">
    <property type="term" value="F:DNA binding"/>
    <property type="evidence" value="ECO:0007669"/>
    <property type="project" value="InterPro"/>
</dbReference>
<evidence type="ECO:0000259" key="10">
    <source>
        <dbReference type="Pfam" id="PF12161"/>
    </source>
</evidence>
<comment type="catalytic activity">
    <reaction evidence="7">
        <text>a 2'-deoxyadenosine in DNA + S-adenosyl-L-methionine = an N(6)-methyl-2'-deoxyadenosine in DNA + S-adenosyl-L-homocysteine + H(+)</text>
        <dbReference type="Rhea" id="RHEA:15197"/>
        <dbReference type="Rhea" id="RHEA-COMP:12418"/>
        <dbReference type="Rhea" id="RHEA-COMP:12419"/>
        <dbReference type="ChEBI" id="CHEBI:15378"/>
        <dbReference type="ChEBI" id="CHEBI:57856"/>
        <dbReference type="ChEBI" id="CHEBI:59789"/>
        <dbReference type="ChEBI" id="CHEBI:90615"/>
        <dbReference type="ChEBI" id="CHEBI:90616"/>
        <dbReference type="EC" id="2.1.1.72"/>
    </reaction>
</comment>
<dbReference type="InterPro" id="IPR029063">
    <property type="entry name" value="SAM-dependent_MTases_sf"/>
</dbReference>
<proteinExistence type="inferred from homology"/>
<organism evidence="11 12">
    <name type="scientific">Hassallia byssoidea VB512170</name>
    <dbReference type="NCBI Taxonomy" id="1304833"/>
    <lineage>
        <taxon>Bacteria</taxon>
        <taxon>Bacillati</taxon>
        <taxon>Cyanobacteriota</taxon>
        <taxon>Cyanophyceae</taxon>
        <taxon>Nostocales</taxon>
        <taxon>Tolypothrichaceae</taxon>
        <taxon>Hassallia</taxon>
    </lineage>
</organism>
<feature type="domain" description="DNA methylase adenine-specific" evidence="9">
    <location>
        <begin position="137"/>
        <end position="447"/>
    </location>
</feature>
<dbReference type="InterPro" id="IPR004546">
    <property type="entry name" value="Restrct_endonuc_T1M"/>
</dbReference>
<feature type="coiled-coil region" evidence="8">
    <location>
        <begin position="751"/>
        <end position="796"/>
    </location>
</feature>
<dbReference type="InterPro" id="IPR003356">
    <property type="entry name" value="DNA_methylase_A-5"/>
</dbReference>
<keyword evidence="12" id="KW-1185">Reference proteome</keyword>
<dbReference type="GO" id="GO:0032259">
    <property type="term" value="P:methylation"/>
    <property type="evidence" value="ECO:0007669"/>
    <property type="project" value="UniProtKB-KW"/>
</dbReference>
<dbReference type="GO" id="GO:0009307">
    <property type="term" value="P:DNA restriction-modification system"/>
    <property type="evidence" value="ECO:0007669"/>
    <property type="project" value="UniProtKB-KW"/>
</dbReference>
<sequence>MAIKKSELYSSLWKSCDELRGGMDASQYKDYVLVLLFVKYVSDKYAGVADALIEVPEGGSFQDIVALKGQKDIGDGINKIITKLAEANDLKGVIDVADFNDADKLGRGKEMQDRLSNLVAIFENRALNFSKNRADGDDILGDAYEYLMRNFATQSGKSKGQFYTPAEVSRVISKVISVNLAQSQDQTIYDPTCGSGSLLLKAADEAERGLTIYGQEMDNATRALARMNMILHGHDTAEIWQDNTLSSPHFKNSDGSLKIFDFAVANPPFSSKAWSNGLNPTNDEFKRFDGYGIPPAKNGDYAFLLHMVRCLKSNGKGAIILPHGVLFRGNAEAEIRKNLICNGIIKGIIGLPANLFFGTGIPACIIVLDKENAENRQGIFMIDASKGFVKDGNKNRLREQDIHKIVDVFNKQLEVPKYSRMVPVKEIEANEYNLNIPRYIDSQEEEDIQDIEAHLLGGIPKRDVEALSDYWQVYPTLQQELFQVADRPGYLLLKISGSEVKACIFAHPEFISYGEEIQAVFETWQTKHTPLLKGIQPGDKPKEIIHMLSENLLQAFAGKSLIDKYDVYQHLMTYWVESMKDDVYILVEDGWKAELTAVMNKKGAVIDYVCELIPKELMINRYFKAEQAAIATLETKKDEIVRQQEELQEEHGGEEGLLEEVTNDSGKITKTNVNDRIKTIKNDATFADELKVLKAYLKLIEQEAEISKQIKVLTQFLDNYVLTKYGDLTEDEIKTLVVDDKWMPTLRQAIASEMERISQRLTQRIQELAERYDTPLPELTRRVEELTAKVEAHLQRMGLVW</sequence>
<evidence type="ECO:0000256" key="8">
    <source>
        <dbReference type="SAM" id="Coils"/>
    </source>
</evidence>
<keyword evidence="8" id="KW-0175">Coiled coil</keyword>
<evidence type="ECO:0000256" key="6">
    <source>
        <dbReference type="ARBA" id="ARBA00022747"/>
    </source>
</evidence>
<evidence type="ECO:0000313" key="12">
    <source>
        <dbReference type="Proteomes" id="UP000031549"/>
    </source>
</evidence>
<dbReference type="EMBL" id="JTCM02000113">
    <property type="protein sequence ID" value="NEU76480.1"/>
    <property type="molecule type" value="Genomic_DNA"/>
</dbReference>
<keyword evidence="5" id="KW-0949">S-adenosyl-L-methionine</keyword>
<dbReference type="GO" id="GO:0008170">
    <property type="term" value="F:N-methyltransferase activity"/>
    <property type="evidence" value="ECO:0007669"/>
    <property type="project" value="InterPro"/>
</dbReference>
<dbReference type="NCBIfam" id="TIGR00497">
    <property type="entry name" value="hsdM"/>
    <property type="match status" value="1"/>
</dbReference>
<evidence type="ECO:0000256" key="3">
    <source>
        <dbReference type="ARBA" id="ARBA00022603"/>
    </source>
</evidence>
<reference evidence="11 12" key="1">
    <citation type="journal article" date="2015" name="Genome Announc.">
        <title>Draft Genome Sequence of Cyanobacterium Hassallia byssoidea Strain VB512170, Isolated from Monuments in India.</title>
        <authorList>
            <person name="Singh D."/>
            <person name="Chandrababunaidu M.M."/>
            <person name="Panda A."/>
            <person name="Sen D."/>
            <person name="Bhattacharyya S."/>
            <person name="Adhikary S.P."/>
            <person name="Tripathy S."/>
        </authorList>
    </citation>
    <scope>NUCLEOTIDE SEQUENCE [LARGE SCALE GENOMIC DNA]</scope>
    <source>
        <strain evidence="11 12">VB512170</strain>
    </source>
</reference>
<name>A0A846HIM5_9CYAN</name>
<gene>
    <name evidence="11" type="ORF">PI95_029190</name>
</gene>
<dbReference type="Gene3D" id="1.20.1260.30">
    <property type="match status" value="2"/>
</dbReference>
<comment type="caution">
    <text evidence="11">The sequence shown here is derived from an EMBL/GenBank/DDBJ whole genome shotgun (WGS) entry which is preliminary data.</text>
</comment>
<keyword evidence="3 11" id="KW-0489">Methyltransferase</keyword>
<evidence type="ECO:0000313" key="11">
    <source>
        <dbReference type="EMBL" id="NEU76480.1"/>
    </source>
</evidence>